<evidence type="ECO:0000313" key="6">
    <source>
        <dbReference type="EMBL" id="GFR59408.1"/>
    </source>
</evidence>
<feature type="compositionally biased region" description="Basic and acidic residues" evidence="4">
    <location>
        <begin position="751"/>
        <end position="776"/>
    </location>
</feature>
<keyword evidence="2" id="KW-0963">Cytoplasm</keyword>
<feature type="region of interest" description="Disordered" evidence="4">
    <location>
        <begin position="1823"/>
        <end position="1842"/>
    </location>
</feature>
<evidence type="ECO:0000259" key="5">
    <source>
        <dbReference type="PROSITE" id="PS50010"/>
    </source>
</evidence>
<name>A0AAV4EEA6_9GAST</name>
<dbReference type="Pfam" id="PF00621">
    <property type="entry name" value="RhoGEF"/>
    <property type="match status" value="1"/>
</dbReference>
<evidence type="ECO:0000256" key="4">
    <source>
        <dbReference type="SAM" id="MobiDB-lite"/>
    </source>
</evidence>
<feature type="compositionally biased region" description="Low complexity" evidence="4">
    <location>
        <begin position="1337"/>
        <end position="1348"/>
    </location>
</feature>
<feature type="region of interest" description="Disordered" evidence="4">
    <location>
        <begin position="749"/>
        <end position="786"/>
    </location>
</feature>
<dbReference type="InterPro" id="IPR035899">
    <property type="entry name" value="DBL_dom_sf"/>
</dbReference>
<feature type="region of interest" description="Disordered" evidence="4">
    <location>
        <begin position="635"/>
        <end position="716"/>
    </location>
</feature>
<gene>
    <name evidence="6" type="ORF">ElyMa_001792800</name>
</gene>
<feature type="coiled-coil region" evidence="3">
    <location>
        <begin position="2068"/>
        <end position="2095"/>
    </location>
</feature>
<feature type="compositionally biased region" description="Basic and acidic residues" evidence="4">
    <location>
        <begin position="986"/>
        <end position="1005"/>
    </location>
</feature>
<evidence type="ECO:0000313" key="7">
    <source>
        <dbReference type="Proteomes" id="UP000762676"/>
    </source>
</evidence>
<feature type="compositionally biased region" description="Basic and acidic residues" evidence="4">
    <location>
        <begin position="1273"/>
        <end position="1287"/>
    </location>
</feature>
<dbReference type="CDD" id="cd00160">
    <property type="entry name" value="RhoGEF"/>
    <property type="match status" value="1"/>
</dbReference>
<feature type="compositionally biased region" description="Polar residues" evidence="4">
    <location>
        <begin position="703"/>
        <end position="716"/>
    </location>
</feature>
<feature type="region of interest" description="Disordered" evidence="4">
    <location>
        <begin position="465"/>
        <end position="499"/>
    </location>
</feature>
<dbReference type="GO" id="GO:0005737">
    <property type="term" value="C:cytoplasm"/>
    <property type="evidence" value="ECO:0007669"/>
    <property type="project" value="UniProtKB-SubCell"/>
</dbReference>
<feature type="compositionally biased region" description="Polar residues" evidence="4">
    <location>
        <begin position="467"/>
        <end position="482"/>
    </location>
</feature>
<feature type="compositionally biased region" description="Polar residues" evidence="4">
    <location>
        <begin position="654"/>
        <end position="667"/>
    </location>
</feature>
<feature type="compositionally biased region" description="Polar residues" evidence="4">
    <location>
        <begin position="1259"/>
        <end position="1272"/>
    </location>
</feature>
<feature type="compositionally biased region" description="Polar residues" evidence="4">
    <location>
        <begin position="565"/>
        <end position="577"/>
    </location>
</feature>
<dbReference type="InterPro" id="IPR051480">
    <property type="entry name" value="Endocytic_GEF_Adapter"/>
</dbReference>
<feature type="region of interest" description="Disordered" evidence="4">
    <location>
        <begin position="1337"/>
        <end position="1359"/>
    </location>
</feature>
<feature type="domain" description="DH" evidence="5">
    <location>
        <begin position="1901"/>
        <end position="2092"/>
    </location>
</feature>
<feature type="compositionally biased region" description="Polar residues" evidence="4">
    <location>
        <begin position="1485"/>
        <end position="1522"/>
    </location>
</feature>
<feature type="compositionally biased region" description="Basic and acidic residues" evidence="4">
    <location>
        <begin position="19"/>
        <end position="28"/>
    </location>
</feature>
<feature type="region of interest" description="Disordered" evidence="4">
    <location>
        <begin position="1485"/>
        <end position="1527"/>
    </location>
</feature>
<feature type="region of interest" description="Disordered" evidence="4">
    <location>
        <begin position="1418"/>
        <end position="1455"/>
    </location>
</feature>
<dbReference type="GO" id="GO:0035025">
    <property type="term" value="P:positive regulation of Rho protein signal transduction"/>
    <property type="evidence" value="ECO:0007669"/>
    <property type="project" value="TreeGrafter"/>
</dbReference>
<organism evidence="6 7">
    <name type="scientific">Elysia marginata</name>
    <dbReference type="NCBI Taxonomy" id="1093978"/>
    <lineage>
        <taxon>Eukaryota</taxon>
        <taxon>Metazoa</taxon>
        <taxon>Spiralia</taxon>
        <taxon>Lophotrochozoa</taxon>
        <taxon>Mollusca</taxon>
        <taxon>Gastropoda</taxon>
        <taxon>Heterobranchia</taxon>
        <taxon>Euthyneura</taxon>
        <taxon>Panpulmonata</taxon>
        <taxon>Sacoglossa</taxon>
        <taxon>Placobranchoidea</taxon>
        <taxon>Plakobranchidae</taxon>
        <taxon>Elysia</taxon>
    </lineage>
</organism>
<proteinExistence type="predicted"/>
<sequence>MECSENVLDNVESEDSCERDESNKDGKLYDPFGDLNSPGDLSPNRLGVPLEDVTQNNEENVLQDASLSSSGTFIPKTSASGRIVCECPKSAKSPERSRKYRRSGMTPRANDISQSLLQKLPVVRNAARTKGNRNVAQGEFDGDSKNHRSVDVALLENVDKEFGDSTIGRSYKSTKGEHSLRTISQQTRLQLDTTEREDRSFSESHRKIPFQNLRERPGVHTDMSSLENGLGVSKQYSSVSKHAARISASKSGHFQPGSRRDRWRSLESIDAIATERPAGMSSHSSVGSVLETEHGTDLEVTAVQGIHDESSCSIGKSSSNGTICEDCIEIDSASDPASLDCSSCSEDVQSYLADSPHKKDFLHNIFNSRVVDDTNLSSPNAVSECGDTVFSYEDTDDDGDDEEKYDPILVANAIVKSAEVSSSDNEVFPSETFTVSSSALPAPLAIDPFCPQVKEEFHLSKPFVPAGSNSPSLTPRSAASQDSEADYPRPKTAASFTFSPRKKGSLTDLKALFKSSSTVDELTTNNIEEDSKGTITNIAEKSGSAAPPPIARNAWSNKDVLFSSDTDGLSAQSPVTSRRQERRHSTNIDFRSMSSAIASAQRKQQHQFSKSKLPWKLQAAKARESVASLLSFATSKSKDKGRQKPGLKDKKSSGVYNSEPTIGSHGSENGLPAMLPVNGSNVTTNPQISSLETKPQANKEAHFSSSNPELKSPSPATFNVGVTSGPSGLTDGTCLDRVALLDEFPDVSHSGVKERARSCSDVQRDSDNHRVRENRPEGQNSLANSSDNVSFIDCSVNCDKTRHLQTSSDKERTEDVSCSAQNLSTEDASNSKEANIVSHQYKQATSEIHSNHNLPVNNMPSEDFCDAEFSDDDKRGSTDKSLSDKCHVETRTDILTTGVSGRMTDVKNQEDLDESDNSLPWMSPNLRRTLKAVRNHLQKTRSAENSPVRFTENIKKDDLVESSKYNAINKGNKAVQNLKPYIEGTEGEHTLNKSSRSESSSECRNLKPNQVAVETNADNPNTTNVFLDNAILENKEIKSCTELSSVDQELIPSADCGDHGLEDARVSVVQDNLCVSHLQLSLETANGSCKVAELKTELDQQEYLEGTLKAAEKDDESVLSISSPAGSHSFVDKTELTGDVHKTFEEKRGNFRFRNEDSVHNEIEERVAVISDGNVQNNAGVLKKCETVFLVNTKTNDCNFPLSENMAHKFDNDKDFKSPRMFQSNIDQTDIGAHAEEKENCVNLENEIFDNAWSDKSSRQMAAQPQDQSSSRECTDEERSNISDVDKSSCSSTETLHGSPRERKDASHWEGFLPDIEERLLSVRRLHRSDSVSSISSGVSSISITSTRSEARGKKKSSKRVDGLLSNQLFRKHLFRHADTLEKRVLKMHKKGMRKALSNFDLSKEPSDEINNLLNIGDINNNSNADISTAGETSCETTPRSDKEELDDVSPTGSRLLSRSMSMCEKLQSSQQTHWVVHEDTQQLKTVQGNESTNDVSSTESFSENASTVDSQNQNDENSDLVSNKGYPKPFKKAVSSSGFNVISSEDVNSVPLPQRSGLAANVRRRFSDAETFGKNCMRQERPNCNRMHIPSFQEFKNRQRLSSVLESKEIQTAEMADCEPQTVNIYVINEDEVDENSKNMSVTASISGDHPVQSGEAKSLTEEVLSLERHEKTSARTQDSNVTISPRSVPVFMHPAITVTAGDVPMLRSKSSRHFSLNRSKSESNIKRRRQASANLLTPQTRDRSQTFSTRPSKPFRPRDRQRFEKTSSLCSFSHDALKRSRTSGDFGHAVDSELCDDASPQGFHPRAAFKNPSVIVTDGETLHKPHGNVSSTSEDSGVSGHTIEDGDFLRQKQACCLHCSAYTSDGKGLGLSVHLHQSVSDSGLSTVLACRKCDMRRRERKETIQELAETEKRYGRDLNILKEEFYRPMKSTSMLTIDQLDTIFANLEELIHAHKQFMSKLTNALVTAVQAEDEDLTTVSIGNVFLQASAMFLAFENYCVSQSQASLLLDQLIKEKELLRVFLQVAQNENPKLRRMHLKSFLMVPVQRVMKYPLLLSRLYKVTAYYHSDKSNIKQAQNNIENILEQINSKTSIPGGLRRRPLHLHGYSLSDKIEVNRVAIESLGWPKQNVCDVVTSRLWFGQLSEQSGWGPRKAGGGTKNVKFSLVHAVLLTHGREPLLMDRCVVTADSDYENLFEVHEQGKETFLFKGERSKETTLWTKQLKTLCKNLGYWRRRRNGVPNIMLKAA</sequence>
<evidence type="ECO:0000256" key="1">
    <source>
        <dbReference type="ARBA" id="ARBA00004496"/>
    </source>
</evidence>
<protein>
    <submittedName>
        <fullName evidence="6">Myosin-M heavy chain</fullName>
    </submittedName>
</protein>
<dbReference type="GO" id="GO:0005085">
    <property type="term" value="F:guanyl-nucleotide exchange factor activity"/>
    <property type="evidence" value="ECO:0007669"/>
    <property type="project" value="InterPro"/>
</dbReference>
<feature type="region of interest" description="Disordered" evidence="4">
    <location>
        <begin position="803"/>
        <end position="833"/>
    </location>
</feature>
<comment type="subcellular location">
    <subcellularLocation>
        <location evidence="1">Cytoplasm</location>
    </subcellularLocation>
</comment>
<feature type="compositionally biased region" description="Polar residues" evidence="4">
    <location>
        <begin position="1733"/>
        <end position="1753"/>
    </location>
</feature>
<feature type="region of interest" description="Disordered" evidence="4">
    <location>
        <begin position="1"/>
        <end position="48"/>
    </location>
</feature>
<feature type="compositionally biased region" description="Polar residues" evidence="4">
    <location>
        <begin position="777"/>
        <end position="786"/>
    </location>
</feature>
<dbReference type="EMBL" id="BMAT01003640">
    <property type="protein sequence ID" value="GFR59408.1"/>
    <property type="molecule type" value="Genomic_DNA"/>
</dbReference>
<feature type="region of interest" description="Disordered" evidence="4">
    <location>
        <begin position="985"/>
        <end position="1005"/>
    </location>
</feature>
<dbReference type="PANTHER" id="PTHR46006">
    <property type="entry name" value="RHO GUANINE NUCLEOTIDE EXCHANGE FACTOR AT 64C, ISOFORM A"/>
    <property type="match status" value="1"/>
</dbReference>
<comment type="caution">
    <text evidence="6">The sequence shown here is derived from an EMBL/GenBank/DDBJ whole genome shotgun (WGS) entry which is preliminary data.</text>
</comment>
<reference evidence="6 7" key="1">
    <citation type="journal article" date="2021" name="Elife">
        <title>Chloroplast acquisition without the gene transfer in kleptoplastic sea slugs, Plakobranchus ocellatus.</title>
        <authorList>
            <person name="Maeda T."/>
            <person name="Takahashi S."/>
            <person name="Yoshida T."/>
            <person name="Shimamura S."/>
            <person name="Takaki Y."/>
            <person name="Nagai Y."/>
            <person name="Toyoda A."/>
            <person name="Suzuki Y."/>
            <person name="Arimoto A."/>
            <person name="Ishii H."/>
            <person name="Satoh N."/>
            <person name="Nishiyama T."/>
            <person name="Hasebe M."/>
            <person name="Maruyama T."/>
            <person name="Minagawa J."/>
            <person name="Obokata J."/>
            <person name="Shigenobu S."/>
        </authorList>
    </citation>
    <scope>NUCLEOTIDE SEQUENCE [LARGE SCALE GENOMIC DNA]</scope>
</reference>
<evidence type="ECO:0000256" key="3">
    <source>
        <dbReference type="SAM" id="Coils"/>
    </source>
</evidence>
<feature type="region of interest" description="Disordered" evidence="4">
    <location>
        <begin position="1254"/>
        <end position="1306"/>
    </location>
</feature>
<dbReference type="InterPro" id="IPR000219">
    <property type="entry name" value="DH_dom"/>
</dbReference>
<dbReference type="PROSITE" id="PS50010">
    <property type="entry name" value="DH_2"/>
    <property type="match status" value="1"/>
</dbReference>
<dbReference type="SMART" id="SM00325">
    <property type="entry name" value="RhoGEF"/>
    <property type="match status" value="1"/>
</dbReference>
<feature type="compositionally biased region" description="Polar residues" evidence="4">
    <location>
        <begin position="816"/>
        <end position="833"/>
    </location>
</feature>
<keyword evidence="3" id="KW-0175">Coiled coil</keyword>
<keyword evidence="7" id="KW-1185">Reference proteome</keyword>
<feature type="region of interest" description="Disordered" evidence="4">
    <location>
        <begin position="1711"/>
        <end position="1765"/>
    </location>
</feature>
<accession>A0AAV4EEA6</accession>
<evidence type="ECO:0000256" key="2">
    <source>
        <dbReference type="ARBA" id="ARBA00022490"/>
    </source>
</evidence>
<dbReference type="Proteomes" id="UP000762676">
    <property type="component" value="Unassembled WGS sequence"/>
</dbReference>
<dbReference type="PANTHER" id="PTHR46006:SF5">
    <property type="entry name" value="DH DOMAIN-CONTAINING PROTEIN"/>
    <property type="match status" value="1"/>
</dbReference>
<feature type="region of interest" description="Disordered" evidence="4">
    <location>
        <begin position="565"/>
        <end position="587"/>
    </location>
</feature>
<dbReference type="SUPFAM" id="SSF48065">
    <property type="entry name" value="DBL homology domain (DH-domain)"/>
    <property type="match status" value="1"/>
</dbReference>
<feature type="compositionally biased region" description="Polar residues" evidence="4">
    <location>
        <begin position="678"/>
        <end position="696"/>
    </location>
</feature>
<feature type="region of interest" description="Disordered" evidence="4">
    <location>
        <begin position="89"/>
        <end position="109"/>
    </location>
</feature>
<feature type="compositionally biased region" description="Basic and acidic residues" evidence="4">
    <location>
        <begin position="636"/>
        <end position="652"/>
    </location>
</feature>
<feature type="compositionally biased region" description="Low complexity" evidence="4">
    <location>
        <begin position="1418"/>
        <end position="1428"/>
    </location>
</feature>
<dbReference type="Gene3D" id="1.20.900.10">
    <property type="entry name" value="Dbl homology (DH) domain"/>
    <property type="match status" value="1"/>
</dbReference>